<comment type="similarity">
    <text evidence="2">Belongs to the oxygen-dependent FAD-linked oxidoreductase family.</text>
</comment>
<dbReference type="AlphaFoldDB" id="A0A8H6YXN6"/>
<keyword evidence="6" id="KW-0732">Signal</keyword>
<reference evidence="8" key="1">
    <citation type="submission" date="2020-05" db="EMBL/GenBank/DDBJ databases">
        <title>Mycena genomes resolve the evolution of fungal bioluminescence.</title>
        <authorList>
            <person name="Tsai I.J."/>
        </authorList>
    </citation>
    <scope>NUCLEOTIDE SEQUENCE</scope>
    <source>
        <strain evidence="8">CCC161011</strain>
    </source>
</reference>
<sequence>MKFLNLSLVYLSLVLPISSSWAQNQNNTSLKHAQACRNVPGSPGYPTPAAWDAFNATISGRLIKVVPSAVYCANLPGGSCTDAQWTSALFRSMIPGAADQVNWEQGYDLTPPALCLRNSTNTCKQGDVPLYSVEAETVADVQAAVKFASAHNLRLVLKSSGHDTLGRSSARQALLIRTTNFQNLTFTDAFYIGGQNQGPAVTVGSGARGQDLYRAGKANGRAVLGGSAGTVCIAGGYIQGAGHSALSPLFGLAADNVLGALHLCSAVRFGSDYLLSVFQEFNIIVASGELLKVNSVSHSDLFFALRGGGSGSWGVLISATFKNYPTFNSTSNVITFRATNNTAAGALATAHAHHIFDLDSSHASHSWIMLQNATDNTTSFEMNANIPHTTIEESKTLLAAFMNASLVLPGVSLVSEEYGFGDINDALFQADDAAGTNSVLGSRLIPAETYRQSPEKVGQVYKELLDIGTQQIFGIVVAGGKVAENADIESAVHPAWRKAKTHFVIHNFWDDSAPLSEINAIRKKFTTLQRPVVEQLSGPNPGSYSNEADIFEPQFQTTFYGPNYAKLSAIKARYDPEDLFIVARGVGSERWDEWALCRA</sequence>
<dbReference type="InterPro" id="IPR006094">
    <property type="entry name" value="Oxid_FAD_bind_N"/>
</dbReference>
<dbReference type="InterPro" id="IPR016169">
    <property type="entry name" value="FAD-bd_PCMH_sub2"/>
</dbReference>
<dbReference type="Proteomes" id="UP000620124">
    <property type="component" value="Unassembled WGS sequence"/>
</dbReference>
<dbReference type="Pfam" id="PF08031">
    <property type="entry name" value="BBE"/>
    <property type="match status" value="1"/>
</dbReference>
<organism evidence="8 9">
    <name type="scientific">Mycena venus</name>
    <dbReference type="NCBI Taxonomy" id="2733690"/>
    <lineage>
        <taxon>Eukaryota</taxon>
        <taxon>Fungi</taxon>
        <taxon>Dikarya</taxon>
        <taxon>Basidiomycota</taxon>
        <taxon>Agaricomycotina</taxon>
        <taxon>Agaricomycetes</taxon>
        <taxon>Agaricomycetidae</taxon>
        <taxon>Agaricales</taxon>
        <taxon>Marasmiineae</taxon>
        <taxon>Mycenaceae</taxon>
        <taxon>Mycena</taxon>
    </lineage>
</organism>
<dbReference type="GO" id="GO:0071949">
    <property type="term" value="F:FAD binding"/>
    <property type="evidence" value="ECO:0007669"/>
    <property type="project" value="InterPro"/>
</dbReference>
<keyword evidence="4" id="KW-0274">FAD</keyword>
<evidence type="ECO:0000256" key="6">
    <source>
        <dbReference type="SAM" id="SignalP"/>
    </source>
</evidence>
<keyword evidence="9" id="KW-1185">Reference proteome</keyword>
<dbReference type="PANTHER" id="PTHR42973:SF39">
    <property type="entry name" value="FAD-BINDING PCMH-TYPE DOMAIN-CONTAINING PROTEIN"/>
    <property type="match status" value="1"/>
</dbReference>
<comment type="caution">
    <text evidence="8">The sequence shown here is derived from an EMBL/GenBank/DDBJ whole genome shotgun (WGS) entry which is preliminary data.</text>
</comment>
<accession>A0A8H6YXN6</accession>
<evidence type="ECO:0000259" key="7">
    <source>
        <dbReference type="PROSITE" id="PS51387"/>
    </source>
</evidence>
<dbReference type="InterPro" id="IPR012951">
    <property type="entry name" value="BBE"/>
</dbReference>
<comment type="cofactor">
    <cofactor evidence="1">
        <name>FAD</name>
        <dbReference type="ChEBI" id="CHEBI:57692"/>
    </cofactor>
</comment>
<dbReference type="OrthoDB" id="9983560at2759"/>
<dbReference type="PROSITE" id="PS51387">
    <property type="entry name" value="FAD_PCMH"/>
    <property type="match status" value="1"/>
</dbReference>
<feature type="signal peptide" evidence="6">
    <location>
        <begin position="1"/>
        <end position="22"/>
    </location>
</feature>
<name>A0A8H6YXN6_9AGAR</name>
<dbReference type="EMBL" id="JACAZI010000002">
    <property type="protein sequence ID" value="KAF7368363.1"/>
    <property type="molecule type" value="Genomic_DNA"/>
</dbReference>
<evidence type="ECO:0000256" key="4">
    <source>
        <dbReference type="ARBA" id="ARBA00022827"/>
    </source>
</evidence>
<dbReference type="PANTHER" id="PTHR42973">
    <property type="entry name" value="BINDING OXIDOREDUCTASE, PUTATIVE (AFU_ORTHOLOGUE AFUA_1G17690)-RELATED"/>
    <property type="match status" value="1"/>
</dbReference>
<dbReference type="InterPro" id="IPR050416">
    <property type="entry name" value="FAD-linked_Oxidoreductase"/>
</dbReference>
<dbReference type="InterPro" id="IPR036318">
    <property type="entry name" value="FAD-bd_PCMH-like_sf"/>
</dbReference>
<dbReference type="InterPro" id="IPR016166">
    <property type="entry name" value="FAD-bd_PCMH"/>
</dbReference>
<keyword evidence="5" id="KW-0560">Oxidoreductase</keyword>
<evidence type="ECO:0000313" key="8">
    <source>
        <dbReference type="EMBL" id="KAF7368363.1"/>
    </source>
</evidence>
<protein>
    <submittedName>
        <fullName evidence="8">FAD-binding domain-containing protein</fullName>
    </submittedName>
</protein>
<evidence type="ECO:0000313" key="9">
    <source>
        <dbReference type="Proteomes" id="UP000620124"/>
    </source>
</evidence>
<gene>
    <name evidence="8" type="ORF">MVEN_00157900</name>
</gene>
<evidence type="ECO:0000256" key="3">
    <source>
        <dbReference type="ARBA" id="ARBA00022630"/>
    </source>
</evidence>
<dbReference type="Pfam" id="PF01565">
    <property type="entry name" value="FAD_binding_4"/>
    <property type="match status" value="1"/>
</dbReference>
<dbReference type="GO" id="GO:0016491">
    <property type="term" value="F:oxidoreductase activity"/>
    <property type="evidence" value="ECO:0007669"/>
    <property type="project" value="UniProtKB-KW"/>
</dbReference>
<dbReference type="InterPro" id="IPR006093">
    <property type="entry name" value="Oxy_OxRdtase_FAD_BS"/>
</dbReference>
<proteinExistence type="inferred from homology"/>
<evidence type="ECO:0000256" key="1">
    <source>
        <dbReference type="ARBA" id="ARBA00001974"/>
    </source>
</evidence>
<feature type="chain" id="PRO_5034083003" evidence="6">
    <location>
        <begin position="23"/>
        <end position="599"/>
    </location>
</feature>
<feature type="domain" description="FAD-binding PCMH-type" evidence="7">
    <location>
        <begin position="125"/>
        <end position="326"/>
    </location>
</feature>
<evidence type="ECO:0000256" key="5">
    <source>
        <dbReference type="ARBA" id="ARBA00023002"/>
    </source>
</evidence>
<dbReference type="PROSITE" id="PS00862">
    <property type="entry name" value="OX2_COVAL_FAD"/>
    <property type="match status" value="1"/>
</dbReference>
<keyword evidence="3" id="KW-0285">Flavoprotein</keyword>
<dbReference type="Gene3D" id="3.30.465.10">
    <property type="match status" value="2"/>
</dbReference>
<dbReference type="SUPFAM" id="SSF56176">
    <property type="entry name" value="FAD-binding/transporter-associated domain-like"/>
    <property type="match status" value="1"/>
</dbReference>
<evidence type="ECO:0000256" key="2">
    <source>
        <dbReference type="ARBA" id="ARBA00005466"/>
    </source>
</evidence>